<keyword evidence="1" id="KW-0732">Signal</keyword>
<dbReference type="AlphaFoldDB" id="A0A371ELH4"/>
<keyword evidence="3" id="KW-1185">Reference proteome</keyword>
<reference evidence="2" key="1">
    <citation type="submission" date="2018-05" db="EMBL/GenBank/DDBJ databases">
        <title>Draft genome of Mucuna pruriens seed.</title>
        <authorList>
            <person name="Nnadi N.E."/>
            <person name="Vos R."/>
            <person name="Hasami M.H."/>
            <person name="Devisetty U.K."/>
            <person name="Aguiy J.C."/>
        </authorList>
    </citation>
    <scope>NUCLEOTIDE SEQUENCE [LARGE SCALE GENOMIC DNA]</scope>
    <source>
        <strain evidence="2">JCA_2017</strain>
    </source>
</reference>
<evidence type="ECO:0000256" key="1">
    <source>
        <dbReference type="SAM" id="SignalP"/>
    </source>
</evidence>
<sequence length="118" mass="12821">MPPLKYAALLLSLPVLEGAPENSTWKGVMPLLEDAKQVVLVELEGCCCDPKVTDEPDDGSRSSDRLASLTEGAKVEVFVSGNSAYSRLPSAMLNQKIFASGQRNENEATKLKMYDSTR</sequence>
<dbReference type="EMBL" id="QJKJ01013272">
    <property type="protein sequence ID" value="RDX66789.1"/>
    <property type="molecule type" value="Genomic_DNA"/>
</dbReference>
<organism evidence="2 3">
    <name type="scientific">Mucuna pruriens</name>
    <name type="common">Velvet bean</name>
    <name type="synonym">Dolichos pruriens</name>
    <dbReference type="NCBI Taxonomy" id="157652"/>
    <lineage>
        <taxon>Eukaryota</taxon>
        <taxon>Viridiplantae</taxon>
        <taxon>Streptophyta</taxon>
        <taxon>Embryophyta</taxon>
        <taxon>Tracheophyta</taxon>
        <taxon>Spermatophyta</taxon>
        <taxon>Magnoliopsida</taxon>
        <taxon>eudicotyledons</taxon>
        <taxon>Gunneridae</taxon>
        <taxon>Pentapetalae</taxon>
        <taxon>rosids</taxon>
        <taxon>fabids</taxon>
        <taxon>Fabales</taxon>
        <taxon>Fabaceae</taxon>
        <taxon>Papilionoideae</taxon>
        <taxon>50 kb inversion clade</taxon>
        <taxon>NPAAA clade</taxon>
        <taxon>indigoferoid/millettioid clade</taxon>
        <taxon>Phaseoleae</taxon>
        <taxon>Mucuna</taxon>
    </lineage>
</organism>
<feature type="non-terminal residue" evidence="2">
    <location>
        <position position="1"/>
    </location>
</feature>
<protein>
    <submittedName>
        <fullName evidence="2">Uncharacterized protein</fullName>
    </submittedName>
</protein>
<feature type="signal peptide" evidence="1">
    <location>
        <begin position="1"/>
        <end position="18"/>
    </location>
</feature>
<evidence type="ECO:0000313" key="3">
    <source>
        <dbReference type="Proteomes" id="UP000257109"/>
    </source>
</evidence>
<comment type="caution">
    <text evidence="2">The sequence shown here is derived from an EMBL/GenBank/DDBJ whole genome shotgun (WGS) entry which is preliminary data.</text>
</comment>
<gene>
    <name evidence="2" type="ORF">CR513_54407</name>
</gene>
<accession>A0A371ELH4</accession>
<proteinExistence type="predicted"/>
<name>A0A371ELH4_MUCPR</name>
<feature type="chain" id="PRO_5016704237" evidence="1">
    <location>
        <begin position="19"/>
        <end position="118"/>
    </location>
</feature>
<evidence type="ECO:0000313" key="2">
    <source>
        <dbReference type="EMBL" id="RDX66789.1"/>
    </source>
</evidence>
<dbReference type="Proteomes" id="UP000257109">
    <property type="component" value="Unassembled WGS sequence"/>
</dbReference>